<reference evidence="2 3" key="1">
    <citation type="submission" date="2019-05" db="EMBL/GenBank/DDBJ databases">
        <title>OXA-830, a novel chromosomally encoded expanded-spectrum class D beta-lactamase in Aeromonas simiae.</title>
        <authorList>
            <person name="Zhou W."/>
            <person name="Chen Q."/>
        </authorList>
    </citation>
    <scope>NUCLEOTIDE SEQUENCE [LARGE SCALE GENOMIC DNA]</scope>
    <source>
        <strain evidence="2 3">A6</strain>
    </source>
</reference>
<keyword evidence="3" id="KW-1185">Reference proteome</keyword>
<accession>A0A5J6WQR4</accession>
<dbReference type="KEGG" id="asim:FE240_01150"/>
<organism evidence="2 3">
    <name type="scientific">Aeromonas simiae</name>
    <dbReference type="NCBI Taxonomy" id="218936"/>
    <lineage>
        <taxon>Bacteria</taxon>
        <taxon>Pseudomonadati</taxon>
        <taxon>Pseudomonadota</taxon>
        <taxon>Gammaproteobacteria</taxon>
        <taxon>Aeromonadales</taxon>
        <taxon>Aeromonadaceae</taxon>
        <taxon>Aeromonas</taxon>
    </lineage>
</organism>
<evidence type="ECO:0000313" key="3">
    <source>
        <dbReference type="Proteomes" id="UP000594034"/>
    </source>
</evidence>
<feature type="signal peptide" evidence="1">
    <location>
        <begin position="1"/>
        <end position="16"/>
    </location>
</feature>
<feature type="chain" id="PRO_5023860385" evidence="1">
    <location>
        <begin position="17"/>
        <end position="309"/>
    </location>
</feature>
<dbReference type="Proteomes" id="UP000594034">
    <property type="component" value="Chromosome"/>
</dbReference>
<evidence type="ECO:0000256" key="1">
    <source>
        <dbReference type="SAM" id="SignalP"/>
    </source>
</evidence>
<gene>
    <name evidence="2" type="ORF">FE240_01150</name>
</gene>
<protein>
    <submittedName>
        <fullName evidence="2">Transglutaminase domain-containing protein</fullName>
    </submittedName>
</protein>
<dbReference type="EMBL" id="CP040449">
    <property type="protein sequence ID" value="QFI53439.1"/>
    <property type="molecule type" value="Genomic_DNA"/>
</dbReference>
<keyword evidence="1" id="KW-0732">Signal</keyword>
<dbReference type="AlphaFoldDB" id="A0A5J6WQR4"/>
<sequence length="309" mass="34114">MRLIPLLLLLPLSLCAKQLSFVRSGDEVSVRWEQGQEAQALTYRLERGTLPPLLIFSPERLRRDTLQTLLQQGKEQFPGVRFRLGPGGELALQARTQQAVDAAMAWLATTRPKVEDEWLLARYFQRFTDPAGGEAVKQDHVRIALESRAELAPLAEQFKEEGGSEEEARRKSTAAVLAFVQAIPYAPLDNSGIRGGRGFLAPRQVLLQNRGDCDSKVTLMAALLGQIYPNLKQLMIFTPDHALLGVELAASGEEQTLEWAGTRYLLMEPTGPAELPLGALARPSQVMVESGQFRAQPVQATETNSTATW</sequence>
<proteinExistence type="predicted"/>
<name>A0A5J6WQR4_9GAMM</name>
<dbReference type="RefSeq" id="WP_193003054.1">
    <property type="nucleotide sequence ID" value="NZ_CP040449.1"/>
</dbReference>
<evidence type="ECO:0000313" key="2">
    <source>
        <dbReference type="EMBL" id="QFI53439.1"/>
    </source>
</evidence>